<dbReference type="GO" id="GO:0008270">
    <property type="term" value="F:zinc ion binding"/>
    <property type="evidence" value="ECO:0007669"/>
    <property type="project" value="UniProtKB-UniRule"/>
</dbReference>
<evidence type="ECO:0000259" key="7">
    <source>
        <dbReference type="PROSITE" id="PS50950"/>
    </source>
</evidence>
<dbReference type="EMBL" id="CAKXAJ010020625">
    <property type="protein sequence ID" value="CAH2223836.1"/>
    <property type="molecule type" value="Genomic_DNA"/>
</dbReference>
<feature type="domain" description="THAP-type" evidence="7">
    <location>
        <begin position="1"/>
        <end position="87"/>
    </location>
</feature>
<keyword evidence="4 5" id="KW-0238">DNA-binding</keyword>
<dbReference type="GO" id="GO:0005634">
    <property type="term" value="C:nucleus"/>
    <property type="evidence" value="ECO:0007669"/>
    <property type="project" value="InterPro"/>
</dbReference>
<feature type="binding site" evidence="6">
    <location>
        <position position="93"/>
    </location>
    <ligand>
        <name>Zn(2+)</name>
        <dbReference type="ChEBI" id="CHEBI:29105"/>
    </ligand>
</feature>
<feature type="binding site" evidence="6">
    <location>
        <position position="137"/>
    </location>
    <ligand>
        <name>Zn(2+)</name>
        <dbReference type="ChEBI" id="CHEBI:29105"/>
    </ligand>
</feature>
<dbReference type="SUPFAM" id="SSF57716">
    <property type="entry name" value="Glucocorticoid receptor-like (DNA-binding domain)"/>
    <property type="match status" value="1"/>
</dbReference>
<dbReference type="InterPro" id="IPR012934">
    <property type="entry name" value="Znf_AD"/>
</dbReference>
<dbReference type="Proteomes" id="UP000838756">
    <property type="component" value="Unassembled WGS sequence"/>
</dbReference>
<evidence type="ECO:0000256" key="3">
    <source>
        <dbReference type="ARBA" id="ARBA00022833"/>
    </source>
</evidence>
<dbReference type="Pfam" id="PF05485">
    <property type="entry name" value="THAP"/>
    <property type="match status" value="1"/>
</dbReference>
<dbReference type="OrthoDB" id="7312725at2759"/>
<reference evidence="9" key="1">
    <citation type="submission" date="2022-03" db="EMBL/GenBank/DDBJ databases">
        <authorList>
            <person name="Lindestad O."/>
        </authorList>
    </citation>
    <scope>NUCLEOTIDE SEQUENCE</scope>
</reference>
<dbReference type="PROSITE" id="PS51915">
    <property type="entry name" value="ZAD"/>
    <property type="match status" value="1"/>
</dbReference>
<keyword evidence="1 6" id="KW-0479">Metal-binding</keyword>
<evidence type="ECO:0000256" key="2">
    <source>
        <dbReference type="ARBA" id="ARBA00022771"/>
    </source>
</evidence>
<evidence type="ECO:0000256" key="5">
    <source>
        <dbReference type="PROSITE-ProRule" id="PRU00309"/>
    </source>
</evidence>
<name>A0A8S4QWA7_9NEOP</name>
<sequence length="204" mass="23334">MQYCVPTCSNTPDRASTADGMVRLDAITFHGLPSEECLRAAWLRSLGKQDTQLPDSAAVCMQHVIDDIYETENGFREIETGAIPSIVQVCMLCLDTDSRLFLMSKHKLEQAYEQLTGYSMFQSCDQGNLRQTLCAHCAQRLMNFSRFRDQTLKARSLMLDLVEKHKIQARTWTKTIFNSILDWGEAKHYNSRRNSHPSDRNTGF</sequence>
<gene>
    <name evidence="9" type="primary">jg27348</name>
    <name evidence="9" type="ORF">PAEG_LOCUS6832</name>
</gene>
<protein>
    <submittedName>
        <fullName evidence="9">Jg27348 protein</fullName>
    </submittedName>
</protein>
<evidence type="ECO:0000256" key="4">
    <source>
        <dbReference type="ARBA" id="ARBA00023125"/>
    </source>
</evidence>
<evidence type="ECO:0000313" key="10">
    <source>
        <dbReference type="Proteomes" id="UP000838756"/>
    </source>
</evidence>
<comment type="caution">
    <text evidence="9">The sequence shown here is derived from an EMBL/GenBank/DDBJ whole genome shotgun (WGS) entry which is preliminary data.</text>
</comment>
<evidence type="ECO:0000259" key="8">
    <source>
        <dbReference type="PROSITE" id="PS51915"/>
    </source>
</evidence>
<feature type="domain" description="ZAD" evidence="8">
    <location>
        <begin position="88"/>
        <end position="161"/>
    </location>
</feature>
<proteinExistence type="predicted"/>
<dbReference type="PROSITE" id="PS50950">
    <property type="entry name" value="ZF_THAP"/>
    <property type="match status" value="1"/>
</dbReference>
<dbReference type="InterPro" id="IPR006612">
    <property type="entry name" value="THAP_Znf"/>
</dbReference>
<accession>A0A8S4QWA7</accession>
<organism evidence="9 10">
    <name type="scientific">Pararge aegeria aegeria</name>
    <dbReference type="NCBI Taxonomy" id="348720"/>
    <lineage>
        <taxon>Eukaryota</taxon>
        <taxon>Metazoa</taxon>
        <taxon>Ecdysozoa</taxon>
        <taxon>Arthropoda</taxon>
        <taxon>Hexapoda</taxon>
        <taxon>Insecta</taxon>
        <taxon>Pterygota</taxon>
        <taxon>Neoptera</taxon>
        <taxon>Endopterygota</taxon>
        <taxon>Lepidoptera</taxon>
        <taxon>Glossata</taxon>
        <taxon>Ditrysia</taxon>
        <taxon>Papilionoidea</taxon>
        <taxon>Nymphalidae</taxon>
        <taxon>Satyrinae</taxon>
        <taxon>Satyrini</taxon>
        <taxon>Parargina</taxon>
        <taxon>Pararge</taxon>
    </lineage>
</organism>
<keyword evidence="3 6" id="KW-0862">Zinc</keyword>
<feature type="binding site" evidence="6">
    <location>
        <position position="90"/>
    </location>
    <ligand>
        <name>Zn(2+)</name>
        <dbReference type="ChEBI" id="CHEBI:29105"/>
    </ligand>
</feature>
<evidence type="ECO:0000256" key="1">
    <source>
        <dbReference type="ARBA" id="ARBA00022723"/>
    </source>
</evidence>
<dbReference type="Gene3D" id="3.40.1800.20">
    <property type="match status" value="1"/>
</dbReference>
<evidence type="ECO:0000256" key="6">
    <source>
        <dbReference type="PROSITE-ProRule" id="PRU01263"/>
    </source>
</evidence>
<evidence type="ECO:0000313" key="9">
    <source>
        <dbReference type="EMBL" id="CAH2223836.1"/>
    </source>
</evidence>
<dbReference type="AlphaFoldDB" id="A0A8S4QWA7"/>
<keyword evidence="10" id="KW-1185">Reference proteome</keyword>
<keyword evidence="2 5" id="KW-0863">Zinc-finger</keyword>
<feature type="binding site" evidence="6">
    <location>
        <position position="134"/>
    </location>
    <ligand>
        <name>Zn(2+)</name>
        <dbReference type="ChEBI" id="CHEBI:29105"/>
    </ligand>
</feature>
<dbReference type="GO" id="GO:0003677">
    <property type="term" value="F:DNA binding"/>
    <property type="evidence" value="ECO:0007669"/>
    <property type="project" value="UniProtKB-UniRule"/>
</dbReference>